<dbReference type="STRING" id="237069.SAMN05216498_0663"/>
<dbReference type="OrthoDB" id="308800at2"/>
<feature type="domain" description="LysM" evidence="1">
    <location>
        <begin position="68"/>
        <end position="112"/>
    </location>
</feature>
<protein>
    <submittedName>
        <fullName evidence="2">LysM domain-containing protein</fullName>
    </submittedName>
</protein>
<dbReference type="EMBL" id="FNIG01000001">
    <property type="protein sequence ID" value="SDM81404.1"/>
    <property type="molecule type" value="Genomic_DNA"/>
</dbReference>
<dbReference type="SMART" id="SM00257">
    <property type="entry name" value="LysM"/>
    <property type="match status" value="3"/>
</dbReference>
<dbReference type="InterPro" id="IPR036779">
    <property type="entry name" value="LysM_dom_sf"/>
</dbReference>
<accession>A0A1G9WA13</accession>
<feature type="domain" description="LysM" evidence="1">
    <location>
        <begin position="9"/>
        <end position="57"/>
    </location>
</feature>
<dbReference type="AlphaFoldDB" id="A0A1G9WA13"/>
<dbReference type="PANTHER" id="PTHR33734:SF22">
    <property type="entry name" value="MEMBRANE-BOUND LYTIC MUREIN TRANSGLYCOSYLASE D"/>
    <property type="match status" value="1"/>
</dbReference>
<evidence type="ECO:0000313" key="2">
    <source>
        <dbReference type="EMBL" id="SDM81404.1"/>
    </source>
</evidence>
<dbReference type="PANTHER" id="PTHR33734">
    <property type="entry name" value="LYSM DOMAIN-CONTAINING GPI-ANCHORED PROTEIN 2"/>
    <property type="match status" value="1"/>
</dbReference>
<dbReference type="SUPFAM" id="SSF54106">
    <property type="entry name" value="LysM domain"/>
    <property type="match status" value="3"/>
</dbReference>
<dbReference type="Pfam" id="PF10648">
    <property type="entry name" value="Gmad2"/>
    <property type="match status" value="1"/>
</dbReference>
<dbReference type="RefSeq" id="WP_093855180.1">
    <property type="nucleotide sequence ID" value="NZ_BJVZ01000003.1"/>
</dbReference>
<name>A0A1G9WA13_9BACI</name>
<sequence>MGISTNTHFIYTVQQGDTLYSIANQFSSTSQAIADANYLYPPVANPGMIFPGQILVIPSRVTTTYASTFYHVSPGDTLNQLSTRFSANIELIAGINEINNPDSINIGQQLVVPAKIYNVEPGDNLYQIEQRFGIHRSNIIRANLGRPGFSPETIWPGFSLIIPLPTSENIAVITPVPGTVLMNNQQIAGWARAFEGNVLHQVRDSNGVVVSNERSVTASLGAPAYGWFQSSLPFDQQPTSNVGEIWVYTRSPRDNEIQDLVRLSVYFGANL</sequence>
<dbReference type="InterPro" id="IPR018392">
    <property type="entry name" value="LysM"/>
</dbReference>
<dbReference type="PROSITE" id="PS51782">
    <property type="entry name" value="LYSM"/>
    <property type="match status" value="3"/>
</dbReference>
<dbReference type="Pfam" id="PF01476">
    <property type="entry name" value="LysM"/>
    <property type="match status" value="3"/>
</dbReference>
<reference evidence="2 3" key="1">
    <citation type="submission" date="2016-10" db="EMBL/GenBank/DDBJ databases">
        <authorList>
            <person name="de Groot N.N."/>
        </authorList>
    </citation>
    <scope>NUCLEOTIDE SEQUENCE [LARGE SCALE GENOMIC DNA]</scope>
    <source>
        <strain evidence="2 3">CGMCC 1.3442</strain>
    </source>
</reference>
<dbReference type="Gene3D" id="3.10.350.10">
    <property type="entry name" value="LysM domain"/>
    <property type="match status" value="3"/>
</dbReference>
<evidence type="ECO:0000313" key="3">
    <source>
        <dbReference type="Proteomes" id="UP000199334"/>
    </source>
</evidence>
<dbReference type="InterPro" id="IPR018911">
    <property type="entry name" value="Gmad2_Ig-like_dom"/>
</dbReference>
<proteinExistence type="predicted"/>
<gene>
    <name evidence="2" type="ORF">SAMN05216498_0663</name>
</gene>
<evidence type="ECO:0000259" key="1">
    <source>
        <dbReference type="PROSITE" id="PS51782"/>
    </source>
</evidence>
<dbReference type="CDD" id="cd00118">
    <property type="entry name" value="LysM"/>
    <property type="match status" value="3"/>
</dbReference>
<dbReference type="Proteomes" id="UP000199334">
    <property type="component" value="Unassembled WGS sequence"/>
</dbReference>
<organism evidence="2 3">
    <name type="scientific">Tenuibacillus multivorans</name>
    <dbReference type="NCBI Taxonomy" id="237069"/>
    <lineage>
        <taxon>Bacteria</taxon>
        <taxon>Bacillati</taxon>
        <taxon>Bacillota</taxon>
        <taxon>Bacilli</taxon>
        <taxon>Bacillales</taxon>
        <taxon>Bacillaceae</taxon>
        <taxon>Tenuibacillus</taxon>
    </lineage>
</organism>
<keyword evidence="3" id="KW-1185">Reference proteome</keyword>
<feature type="domain" description="LysM" evidence="1">
    <location>
        <begin position="115"/>
        <end position="162"/>
    </location>
</feature>